<comment type="caution">
    <text evidence="1">The sequence shown here is derived from an EMBL/GenBank/DDBJ whole genome shotgun (WGS) entry which is preliminary data.</text>
</comment>
<sequence>MQNDVDGLLIGFLGQSGRGDGEGLAGAGLTILFDKGAADCVGVASEQVLFAEPTEDAQLVAPEAAQVPRGALVVYAGLFGRQPVNSELNEVCDKGSAVVKEPSDELHPVLVRALDERCNKGFDERAPGVGREDVGALVHKACPQAMAAGDGSGIDELEMLLHRALHDRFDEPRIGRGGDPAVQRAAQAI</sequence>
<name>X1JWT3_9ZZZZ</name>
<reference evidence="1" key="1">
    <citation type="journal article" date="2014" name="Front. Microbiol.">
        <title>High frequency of phylogenetically diverse reductive dehalogenase-homologous genes in deep subseafloor sedimentary metagenomes.</title>
        <authorList>
            <person name="Kawai M."/>
            <person name="Futagami T."/>
            <person name="Toyoda A."/>
            <person name="Takaki Y."/>
            <person name="Nishi S."/>
            <person name="Hori S."/>
            <person name="Arai W."/>
            <person name="Tsubouchi T."/>
            <person name="Morono Y."/>
            <person name="Uchiyama I."/>
            <person name="Ito T."/>
            <person name="Fujiyama A."/>
            <person name="Inagaki F."/>
            <person name="Takami H."/>
        </authorList>
    </citation>
    <scope>NUCLEOTIDE SEQUENCE</scope>
    <source>
        <strain evidence="1">Expedition CK06-06</strain>
    </source>
</reference>
<evidence type="ECO:0000313" key="1">
    <source>
        <dbReference type="EMBL" id="GAH82724.1"/>
    </source>
</evidence>
<organism evidence="1">
    <name type="scientific">marine sediment metagenome</name>
    <dbReference type="NCBI Taxonomy" id="412755"/>
    <lineage>
        <taxon>unclassified sequences</taxon>
        <taxon>metagenomes</taxon>
        <taxon>ecological metagenomes</taxon>
    </lineage>
</organism>
<gene>
    <name evidence="1" type="ORF">S03H2_61332</name>
</gene>
<dbReference type="EMBL" id="BARU01039586">
    <property type="protein sequence ID" value="GAH82724.1"/>
    <property type="molecule type" value="Genomic_DNA"/>
</dbReference>
<accession>X1JWT3</accession>
<protein>
    <submittedName>
        <fullName evidence="1">Uncharacterized protein</fullName>
    </submittedName>
</protein>
<dbReference type="AlphaFoldDB" id="X1JWT3"/>
<feature type="non-terminal residue" evidence="1">
    <location>
        <position position="189"/>
    </location>
</feature>
<proteinExistence type="predicted"/>